<dbReference type="Gene3D" id="3.90.75.20">
    <property type="match status" value="1"/>
</dbReference>
<dbReference type="InterPro" id="IPR044925">
    <property type="entry name" value="His-Me_finger_sf"/>
</dbReference>
<protein>
    <submittedName>
        <fullName evidence="3">HNH nuclease</fullName>
    </submittedName>
</protein>
<dbReference type="Pfam" id="PF07463">
    <property type="entry name" value="NUMOD4"/>
    <property type="match status" value="1"/>
</dbReference>
<gene>
    <name evidence="3" type="ORF">UFOVP424_13</name>
</gene>
<proteinExistence type="predicted"/>
<dbReference type="Pfam" id="PF13392">
    <property type="entry name" value="HNH_3"/>
    <property type="match status" value="1"/>
</dbReference>
<feature type="domain" description="NUMOD4" evidence="1">
    <location>
        <begin position="6"/>
        <end position="49"/>
    </location>
</feature>
<feature type="domain" description="HNH nuclease" evidence="2">
    <location>
        <begin position="60"/>
        <end position="101"/>
    </location>
</feature>
<reference evidence="3" key="1">
    <citation type="submission" date="2020-04" db="EMBL/GenBank/DDBJ databases">
        <authorList>
            <person name="Chiriac C."/>
            <person name="Salcher M."/>
            <person name="Ghai R."/>
            <person name="Kavagutti S V."/>
        </authorList>
    </citation>
    <scope>NUCLEOTIDE SEQUENCE</scope>
</reference>
<dbReference type="GO" id="GO:0016788">
    <property type="term" value="F:hydrolase activity, acting on ester bonds"/>
    <property type="evidence" value="ECO:0007669"/>
    <property type="project" value="InterPro"/>
</dbReference>
<dbReference type="InterPro" id="IPR010902">
    <property type="entry name" value="NUMOD4"/>
</dbReference>
<evidence type="ECO:0000313" key="3">
    <source>
        <dbReference type="EMBL" id="CAB4141695.1"/>
    </source>
</evidence>
<dbReference type="SUPFAM" id="SSF54060">
    <property type="entry name" value="His-Me finger endonucleases"/>
    <property type="match status" value="1"/>
</dbReference>
<evidence type="ECO:0000259" key="2">
    <source>
        <dbReference type="Pfam" id="PF13392"/>
    </source>
</evidence>
<dbReference type="EMBL" id="LR796395">
    <property type="protein sequence ID" value="CAB4141695.1"/>
    <property type="molecule type" value="Genomic_DNA"/>
</dbReference>
<organism evidence="3">
    <name type="scientific">uncultured Caudovirales phage</name>
    <dbReference type="NCBI Taxonomy" id="2100421"/>
    <lineage>
        <taxon>Viruses</taxon>
        <taxon>Duplodnaviria</taxon>
        <taxon>Heunggongvirae</taxon>
        <taxon>Uroviricota</taxon>
        <taxon>Caudoviricetes</taxon>
        <taxon>Peduoviridae</taxon>
        <taxon>Maltschvirus</taxon>
        <taxon>Maltschvirus maltsch</taxon>
    </lineage>
</organism>
<dbReference type="InterPro" id="IPR003615">
    <property type="entry name" value="HNH_nuc"/>
</dbReference>
<accession>A0A6J5M3Y0</accession>
<sequence>MNNEQEIWKQIPMFPTYAASNLGRIKNINKDKIMSQGPADVIRDYQRVCISYQNKPYTKKVSRMVWAAFNDCECAETINHIDGNPLNNNINNLECISIQENCSKKHIYRKAINKYGLDDNKRREILTAYLSKEKSVWKLALEYKIPSNYLYTTFKRGSWNHLCWKNDTENTKTSQSE</sequence>
<evidence type="ECO:0000259" key="1">
    <source>
        <dbReference type="Pfam" id="PF07463"/>
    </source>
</evidence>
<name>A0A6J5M3Y0_9CAUD</name>